<accession>A0A9X9S494</accession>
<organism evidence="1 2">
    <name type="scientific">Methanogenium organophilum</name>
    <dbReference type="NCBI Taxonomy" id="2199"/>
    <lineage>
        <taxon>Archaea</taxon>
        <taxon>Methanobacteriati</taxon>
        <taxon>Methanobacteriota</taxon>
        <taxon>Stenosarchaea group</taxon>
        <taxon>Methanomicrobia</taxon>
        <taxon>Methanomicrobiales</taxon>
        <taxon>Methanomicrobiaceae</taxon>
        <taxon>Methanogenium</taxon>
    </lineage>
</organism>
<evidence type="ECO:0000313" key="2">
    <source>
        <dbReference type="Proteomes" id="UP001163096"/>
    </source>
</evidence>
<sequence length="117" mass="12647">MSRIGVVTGLLIILAVIIVSAGCLSYSIGTVLYDGDAVHVNVDNKGEARDAAMQITVFDLSGFKQVEVDKIVHSVHLSPGTNDVTFDVALEPGSYRLFIYMMQDGERLGCVIEDLEV</sequence>
<protein>
    <submittedName>
        <fullName evidence="1">Uncharacterized protein</fullName>
    </submittedName>
</protein>
<dbReference type="GeneID" id="76833661"/>
<dbReference type="Proteomes" id="UP001163096">
    <property type="component" value="Chromosome"/>
</dbReference>
<gene>
    <name evidence="1" type="ORF">OU421_01125</name>
</gene>
<dbReference type="KEGG" id="mou:OU421_01125"/>
<name>A0A9X9S494_METOG</name>
<proteinExistence type="predicted"/>
<dbReference type="PROSITE" id="PS51257">
    <property type="entry name" value="PROKAR_LIPOPROTEIN"/>
    <property type="match status" value="1"/>
</dbReference>
<reference evidence="1" key="1">
    <citation type="submission" date="2022-11" db="EMBL/GenBank/DDBJ databases">
        <title>Complete genome sequence of Methanogenium organophilum DSM 3596.</title>
        <authorList>
            <person name="Chen S.-C."/>
            <person name="Lai S.-J."/>
            <person name="You Y.-T."/>
        </authorList>
    </citation>
    <scope>NUCLEOTIDE SEQUENCE</scope>
    <source>
        <strain evidence="1">DSM 3596</strain>
    </source>
</reference>
<dbReference type="AlphaFoldDB" id="A0A9X9S494"/>
<dbReference type="EMBL" id="CP113361">
    <property type="protein sequence ID" value="WAI01503.1"/>
    <property type="molecule type" value="Genomic_DNA"/>
</dbReference>
<dbReference type="RefSeq" id="WP_268186738.1">
    <property type="nucleotide sequence ID" value="NZ_CP113361.1"/>
</dbReference>
<keyword evidence="2" id="KW-1185">Reference proteome</keyword>
<evidence type="ECO:0000313" key="1">
    <source>
        <dbReference type="EMBL" id="WAI01503.1"/>
    </source>
</evidence>